<keyword evidence="3" id="KW-1185">Reference proteome</keyword>
<feature type="coiled-coil region" evidence="1">
    <location>
        <begin position="150"/>
        <end position="184"/>
    </location>
</feature>
<sequence>MREPSLLPVAFLLPLRLLAYIQKHVGFVRTYYSYAQDRFYYETAMYEDLKINCHPSTPGQLSHDNQLDGYQSKEELFYIPYRLAKLYITKIAKDMHQMRIRYLKVIKELEHTGKESQEQAIMALKNQYSDKIKHLSAYLEAYQEMVGKEKQCWQDTRKRLEEENKKLRQEKAELMNQIQVQDEKAGKEKSWLLKSIVQKLHCLYTQHTLTIKELRRSRLDLENVQKMVTENRETEKNTTKIKFDTITQDGQGSFVVDIEEVQDYLPEKKLLMEVKTSLEQVKTSLQKRETELSELLQSEHWCSPQTTETLLKQ</sequence>
<keyword evidence="1" id="KW-0175">Coiled coil</keyword>
<evidence type="ECO:0000256" key="2">
    <source>
        <dbReference type="SAM" id="SignalP"/>
    </source>
</evidence>
<proteinExistence type="predicted"/>
<dbReference type="AlphaFoldDB" id="A0A9F5II75"/>
<dbReference type="RefSeq" id="XP_025020596.1">
    <property type="nucleotide sequence ID" value="XM_025164828.1"/>
</dbReference>
<evidence type="ECO:0000313" key="5">
    <source>
        <dbReference type="RefSeq" id="XP_025020597.1"/>
    </source>
</evidence>
<evidence type="ECO:0000313" key="3">
    <source>
        <dbReference type="Proteomes" id="UP000695026"/>
    </source>
</evidence>
<dbReference type="OrthoDB" id="3176171at2759"/>
<gene>
    <name evidence="4 5" type="primary">LOC112540317</name>
</gene>
<reference evidence="4 5" key="1">
    <citation type="submission" date="2025-04" db="UniProtKB">
        <authorList>
            <consortium name="RefSeq"/>
        </authorList>
    </citation>
    <scope>IDENTIFICATION</scope>
    <source>
        <tissue evidence="4 5">Liver</tissue>
    </source>
</reference>
<accession>A0A9F5II75</accession>
<dbReference type="RefSeq" id="XP_025020597.1">
    <property type="nucleotide sequence ID" value="XM_025164829.1"/>
</dbReference>
<dbReference type="KEGG" id="pbi:112540317"/>
<feature type="signal peptide" evidence="2">
    <location>
        <begin position="1"/>
        <end position="19"/>
    </location>
</feature>
<keyword evidence="2" id="KW-0732">Signal</keyword>
<organism evidence="3 5">
    <name type="scientific">Python bivittatus</name>
    <name type="common">Burmese python</name>
    <name type="synonym">Python molurus bivittatus</name>
    <dbReference type="NCBI Taxonomy" id="176946"/>
    <lineage>
        <taxon>Eukaryota</taxon>
        <taxon>Metazoa</taxon>
        <taxon>Chordata</taxon>
        <taxon>Craniata</taxon>
        <taxon>Vertebrata</taxon>
        <taxon>Euteleostomi</taxon>
        <taxon>Lepidosauria</taxon>
        <taxon>Squamata</taxon>
        <taxon>Bifurcata</taxon>
        <taxon>Unidentata</taxon>
        <taxon>Episquamata</taxon>
        <taxon>Toxicofera</taxon>
        <taxon>Serpentes</taxon>
        <taxon>Henophidia</taxon>
        <taxon>Pythonidae</taxon>
        <taxon>Python</taxon>
    </lineage>
</organism>
<name>A0A9F5II75_PYTBI</name>
<evidence type="ECO:0000256" key="1">
    <source>
        <dbReference type="SAM" id="Coils"/>
    </source>
</evidence>
<evidence type="ECO:0000313" key="4">
    <source>
        <dbReference type="RefSeq" id="XP_025020596.1"/>
    </source>
</evidence>
<dbReference type="Proteomes" id="UP000695026">
    <property type="component" value="Unplaced"/>
</dbReference>
<dbReference type="GeneID" id="112540317"/>
<feature type="chain" id="PRO_5044698282" evidence="2">
    <location>
        <begin position="20"/>
        <end position="313"/>
    </location>
</feature>
<protein>
    <submittedName>
        <fullName evidence="4 5">Uncharacterized protein LOC112540317</fullName>
    </submittedName>
</protein>